<sequence>MVSLMTTPESPESRKSSLWRAHHCRPARAHLVRRPWKILTRKTSHSQHLPFLHRRPIGWSEGSRSGTSHQLLPLLAPCSRHPLCPAATVTAHALTPAMTTAAVAPVWRRGNCQPPPYW</sequence>
<protein>
    <submittedName>
        <fullName evidence="3">Uncharacterized protein LOC117643331</fullName>
    </submittedName>
</protein>
<dbReference type="KEGG" id="tpal:117643331"/>
<name>A0A6P8YVC1_THRPL</name>
<organism evidence="3">
    <name type="scientific">Thrips palmi</name>
    <name type="common">Melon thrips</name>
    <dbReference type="NCBI Taxonomy" id="161013"/>
    <lineage>
        <taxon>Eukaryota</taxon>
        <taxon>Metazoa</taxon>
        <taxon>Ecdysozoa</taxon>
        <taxon>Arthropoda</taxon>
        <taxon>Hexapoda</taxon>
        <taxon>Insecta</taxon>
        <taxon>Pterygota</taxon>
        <taxon>Neoptera</taxon>
        <taxon>Paraneoptera</taxon>
        <taxon>Thysanoptera</taxon>
        <taxon>Terebrantia</taxon>
        <taxon>Thripoidea</taxon>
        <taxon>Thripidae</taxon>
        <taxon>Thrips</taxon>
    </lineage>
</organism>
<feature type="compositionally biased region" description="Polar residues" evidence="1">
    <location>
        <begin position="1"/>
        <end position="10"/>
    </location>
</feature>
<feature type="region of interest" description="Disordered" evidence="1">
    <location>
        <begin position="1"/>
        <end position="20"/>
    </location>
</feature>
<keyword evidence="2" id="KW-1185">Reference proteome</keyword>
<evidence type="ECO:0000313" key="2">
    <source>
        <dbReference type="Proteomes" id="UP000515158"/>
    </source>
</evidence>
<dbReference type="RefSeq" id="XP_034238067.1">
    <property type="nucleotide sequence ID" value="XM_034382176.1"/>
</dbReference>
<evidence type="ECO:0000256" key="1">
    <source>
        <dbReference type="SAM" id="MobiDB-lite"/>
    </source>
</evidence>
<gene>
    <name evidence="3" type="primary">LOC117643331</name>
</gene>
<reference evidence="3" key="1">
    <citation type="submission" date="2025-08" db="UniProtKB">
        <authorList>
            <consortium name="RefSeq"/>
        </authorList>
    </citation>
    <scope>IDENTIFICATION</scope>
    <source>
        <tissue evidence="3">Total insect</tissue>
    </source>
</reference>
<dbReference type="AlphaFoldDB" id="A0A6P8YVC1"/>
<dbReference type="GeneID" id="117643331"/>
<proteinExistence type="predicted"/>
<accession>A0A6P8YVC1</accession>
<dbReference type="InParanoid" id="A0A6P8YVC1"/>
<dbReference type="Proteomes" id="UP000515158">
    <property type="component" value="Unplaced"/>
</dbReference>
<evidence type="ECO:0000313" key="3">
    <source>
        <dbReference type="RefSeq" id="XP_034238067.1"/>
    </source>
</evidence>